<evidence type="ECO:0000313" key="1">
    <source>
        <dbReference type="EMBL" id="KAK8871491.1"/>
    </source>
</evidence>
<comment type="caution">
    <text evidence="1">The sequence shown here is derived from an EMBL/GenBank/DDBJ whole genome shotgun (WGS) entry which is preliminary data.</text>
</comment>
<dbReference type="Proteomes" id="UP001470230">
    <property type="component" value="Unassembled WGS sequence"/>
</dbReference>
<keyword evidence="2" id="KW-1185">Reference proteome</keyword>
<gene>
    <name evidence="1" type="ORF">M9Y10_007220</name>
</gene>
<protein>
    <submittedName>
        <fullName evidence="1">Uncharacterized protein</fullName>
    </submittedName>
</protein>
<evidence type="ECO:0000313" key="2">
    <source>
        <dbReference type="Proteomes" id="UP001470230"/>
    </source>
</evidence>
<organism evidence="1 2">
    <name type="scientific">Tritrichomonas musculus</name>
    <dbReference type="NCBI Taxonomy" id="1915356"/>
    <lineage>
        <taxon>Eukaryota</taxon>
        <taxon>Metamonada</taxon>
        <taxon>Parabasalia</taxon>
        <taxon>Tritrichomonadida</taxon>
        <taxon>Tritrichomonadidae</taxon>
        <taxon>Tritrichomonas</taxon>
    </lineage>
</organism>
<dbReference type="EMBL" id="JAPFFF010000013">
    <property type="protein sequence ID" value="KAK8871491.1"/>
    <property type="molecule type" value="Genomic_DNA"/>
</dbReference>
<reference evidence="1 2" key="1">
    <citation type="submission" date="2024-04" db="EMBL/GenBank/DDBJ databases">
        <title>Tritrichomonas musculus Genome.</title>
        <authorList>
            <person name="Alves-Ferreira E."/>
            <person name="Grigg M."/>
            <person name="Lorenzi H."/>
            <person name="Galac M."/>
        </authorList>
    </citation>
    <scope>NUCLEOTIDE SEQUENCE [LARGE SCALE GENOMIC DNA]</scope>
    <source>
        <strain evidence="1 2">EAF2021</strain>
    </source>
</reference>
<proteinExistence type="predicted"/>
<sequence length="179" mass="21128">MLSLNIKLNCIRFSQSVVNPEDTIRVSITTLPDSQKEAFTFDIKDIQTVQPSFTIKFNKNTKKIIIVFRKKSFFSNGQIFASTCIKTDDIKLYSEISNDCHNIIDIFEPIQHSSENENLEIKKLRRIVGNMEIFFSLKEYFPVKNYGINLEKIEQRTYRMKMNNNLYLSKKKENNYIFN</sequence>
<accession>A0ABR2J146</accession>
<name>A0ABR2J146_9EUKA</name>